<name>A0A7M5WKA7_9CNID</name>
<keyword evidence="1" id="KW-1133">Transmembrane helix</keyword>
<sequence length="104" mass="12589">KAFHFVIHQQAIYNRNLFISPKMKVSVLFCLVCVAIIALCFQESEARPRGRRIMCSSKRWHSSIGCQQISQLRQIRRDMRSNDKVTKMMITFLKRRIRHYRRRY</sequence>
<keyword evidence="3" id="KW-1185">Reference proteome</keyword>
<reference evidence="2" key="1">
    <citation type="submission" date="2021-01" db="UniProtKB">
        <authorList>
            <consortium name="EnsemblMetazoa"/>
        </authorList>
    </citation>
    <scope>IDENTIFICATION</scope>
</reference>
<dbReference type="Proteomes" id="UP000594262">
    <property type="component" value="Unplaced"/>
</dbReference>
<organism evidence="2 3">
    <name type="scientific">Clytia hemisphaerica</name>
    <dbReference type="NCBI Taxonomy" id="252671"/>
    <lineage>
        <taxon>Eukaryota</taxon>
        <taxon>Metazoa</taxon>
        <taxon>Cnidaria</taxon>
        <taxon>Hydrozoa</taxon>
        <taxon>Hydroidolina</taxon>
        <taxon>Leptothecata</taxon>
        <taxon>Obeliida</taxon>
        <taxon>Clytiidae</taxon>
        <taxon>Clytia</taxon>
    </lineage>
</organism>
<dbReference type="AlphaFoldDB" id="A0A7M5WKA7"/>
<keyword evidence="1" id="KW-0472">Membrane</keyword>
<evidence type="ECO:0000313" key="2">
    <source>
        <dbReference type="EnsemblMetazoa" id="CLYHEMP006971.1"/>
    </source>
</evidence>
<proteinExistence type="predicted"/>
<protein>
    <submittedName>
        <fullName evidence="2">Uncharacterized protein</fullName>
    </submittedName>
</protein>
<dbReference type="EnsemblMetazoa" id="CLYHEMT006971.1">
    <property type="protein sequence ID" value="CLYHEMP006971.1"/>
    <property type="gene ID" value="CLYHEMG006971"/>
</dbReference>
<evidence type="ECO:0000256" key="1">
    <source>
        <dbReference type="SAM" id="Phobius"/>
    </source>
</evidence>
<keyword evidence="1" id="KW-0812">Transmembrane</keyword>
<feature type="transmembrane region" description="Helical" evidence="1">
    <location>
        <begin position="23"/>
        <end position="41"/>
    </location>
</feature>
<evidence type="ECO:0000313" key="3">
    <source>
        <dbReference type="Proteomes" id="UP000594262"/>
    </source>
</evidence>
<accession>A0A7M5WKA7</accession>